<dbReference type="InterPro" id="IPR036005">
    <property type="entry name" value="Creatinase/aminopeptidase-like"/>
</dbReference>
<dbReference type="PANTHER" id="PTHR10804:SF11">
    <property type="entry name" value="PROLIFERATION-ASSOCIATED PROTEIN 2G4"/>
    <property type="match status" value="1"/>
</dbReference>
<dbReference type="Gene3D" id="3.90.230.10">
    <property type="entry name" value="Creatinase/methionine aminopeptidase superfamily"/>
    <property type="match status" value="1"/>
</dbReference>
<evidence type="ECO:0000313" key="3">
    <source>
        <dbReference type="Proteomes" id="UP000070089"/>
    </source>
</evidence>
<dbReference type="InterPro" id="IPR036388">
    <property type="entry name" value="WH-like_DNA-bd_sf"/>
</dbReference>
<gene>
    <name evidence="2" type="ORF">QR46_0837</name>
</gene>
<name>A0A132NYI0_GIAIN</name>
<dbReference type="InterPro" id="IPR047113">
    <property type="entry name" value="PA2G4/ARX1"/>
</dbReference>
<comment type="caution">
    <text evidence="2">The sequence shown here is derived from an EMBL/GenBank/DDBJ whole genome shotgun (WGS) entry which is preliminary data.</text>
</comment>
<dbReference type="VEuPathDB" id="GiardiaDB:QR46_0837"/>
<dbReference type="AlphaFoldDB" id="A0A132NYI0"/>
<dbReference type="EMBL" id="JXTI01000014">
    <property type="protein sequence ID" value="KWX15127.1"/>
    <property type="molecule type" value="Genomic_DNA"/>
</dbReference>
<accession>A0A132NYI0</accession>
<dbReference type="Proteomes" id="UP000070089">
    <property type="component" value="Unassembled WGS sequence"/>
</dbReference>
<dbReference type="OrthoDB" id="5876363at2759"/>
<comment type="similarity">
    <text evidence="1">Belongs to the peptidase M24 family.</text>
</comment>
<organism evidence="2 3">
    <name type="scientific">Giardia duodenalis assemblage B</name>
    <dbReference type="NCBI Taxonomy" id="1394984"/>
    <lineage>
        <taxon>Eukaryota</taxon>
        <taxon>Metamonada</taxon>
        <taxon>Diplomonadida</taxon>
        <taxon>Hexamitidae</taxon>
        <taxon>Giardiinae</taxon>
        <taxon>Giardia</taxon>
    </lineage>
</organism>
<evidence type="ECO:0000313" key="2">
    <source>
        <dbReference type="EMBL" id="KWX15127.1"/>
    </source>
</evidence>
<sequence length="332" mass="36446">MDIPLSETCQSILKKILLTLKPDKYISEAILGGEAIAVSTLHSIDPDSGLAFPLSISVGSTVGDYSPSDTIVSARLPMHKLIRIKIGLYVGKNVYYMGTTVVLGEHDGTVPIFPQLTDRSATCLAAAYIAYLLIVKQVKSRTPLVEVRNIIESVAQHFGMHLLEGVASYCLADNGVDRRLEVFQNAIDQPLVTGSLMDKDVFVLDIIVTDAADTAPRPVQEQPYIYLPPELPSEDKILALGRTGQIQRELQGVRRFPLARRHVSQANRRQFDHYRDSMQPFVLTRLASGANIAQILSTLQIGPAGCSVLAGPVLPNIVKPSIQPTEEMRKYF</sequence>
<dbReference type="Gene3D" id="1.10.10.10">
    <property type="entry name" value="Winged helix-like DNA-binding domain superfamily/Winged helix DNA-binding domain"/>
    <property type="match status" value="1"/>
</dbReference>
<dbReference type="SUPFAM" id="SSF55920">
    <property type="entry name" value="Creatinase/aminopeptidase"/>
    <property type="match status" value="1"/>
</dbReference>
<protein>
    <submittedName>
        <fullName evidence="2">Uncharacterized protein</fullName>
    </submittedName>
</protein>
<dbReference type="PANTHER" id="PTHR10804">
    <property type="entry name" value="PROTEASE FAMILY M24 METHIONYL AMINOPEPTIDASE, AMINOPEPTIDASE P"/>
    <property type="match status" value="1"/>
</dbReference>
<reference evidence="2 3" key="1">
    <citation type="journal article" date="2015" name="Mol. Biochem. Parasitol.">
        <title>Identification of polymorphic genes for use in assemblage B genotyping assays through comparative genomics of multiple assemblage B Giardia duodenalis isolates.</title>
        <authorList>
            <person name="Wielinga C."/>
            <person name="Thompson R.C."/>
            <person name="Monis P."/>
            <person name="Ryan U."/>
        </authorList>
    </citation>
    <scope>NUCLEOTIDE SEQUENCE [LARGE SCALE GENOMIC DNA]</scope>
    <source>
        <strain evidence="2 3">BAH15c1</strain>
    </source>
</reference>
<proteinExistence type="inferred from homology"/>
<evidence type="ECO:0000256" key="1">
    <source>
        <dbReference type="ARBA" id="ARBA00007319"/>
    </source>
</evidence>